<keyword evidence="8" id="KW-1185">Reference proteome</keyword>
<keyword evidence="2" id="KW-0805">Transcription regulation</keyword>
<protein>
    <submittedName>
        <fullName evidence="9">CUT domain-containing protein</fullName>
    </submittedName>
</protein>
<sequence length="882" mass="102888">MTDHNNVIILNNIETFANQHKVKINRESKDYNIRKTFFDAGNDMYDTLNSNFETLFLRSDEVDVSNDILDEFLDICKEEAFNDVMEELSRNVGDDLDLKIKEKLSVFIELKNCEQYDFNACESSNSSISDYDDTTTKVRCLGETENFTKTEINGYEKNDGESLSYDNYIQMSTNKIKFTDVEMTEKIEDLISYDINCAKNLELNVNRIIRKVRELTEVFSFTLNIMSTIVAKTTLSTYYNFVTYPKSWNDLKEKVQYVALRLFAFVINKKAILLLHFHNAKKIKDFVKQIIILPHPKNFFYKNIYYPMNNFERIINLPIPSDINIESILAEINKAKILNLYASNQEEKNLLLEDNSDSNMFEEEYSFGNKNFSISEIKNMEITSFKFSGIIDVVELCNETKNHIKELKIRRSVLAEKILGISQSNIYSLLSPRREWKYLSKKGQEPYIRLRAYLDCFYDIKDDFLSVVNEQKSASECNLEDYDNKSFSENIIHCSITSNNVINDFNTQTENVYTSNDLENNVSRNIYYNIKKYSSDDIQGTIFQALKPTNNIYNNILQRASDFVDVANDIKRIMQEYNINHVKFASMYLKSDAKTLEKYIMSPRDCDFSSTEFKNCYLELKSFINKNNIVKRVSDKFNLQSNNAIGAKKNSEKNNCKNVTKFIFVPMKVNFNNVPSNISLKKKPLSIEDNPNNAKKLKLSDNIEYKTFNADSNQSQSKNVNSLKKQKPFIETYSTSHDANNISLKKDLDSNYKYTTSLADSNLNSSETHSNNLTFDNFIDIDNFNSSENMNCLENNVIFHEFYRKIMSPAYLNNVNLNQIEILYLAWTYNPNPLKYIIDYISELAMLSIHTVELFYQKTNNLQVTYTFLKIYNFFRAQQSVL</sequence>
<proteinExistence type="predicted"/>
<reference evidence="9" key="1">
    <citation type="submission" date="2017-02" db="UniProtKB">
        <authorList>
            <consortium name="WormBaseParasite"/>
        </authorList>
    </citation>
    <scope>IDENTIFICATION</scope>
</reference>
<feature type="domain" description="CUT" evidence="7">
    <location>
        <begin position="194"/>
        <end position="281"/>
    </location>
</feature>
<evidence type="ECO:0000259" key="7">
    <source>
        <dbReference type="PROSITE" id="PS51042"/>
    </source>
</evidence>
<dbReference type="AlphaFoldDB" id="A0A0N5BJ66"/>
<dbReference type="Proteomes" id="UP000046392">
    <property type="component" value="Unplaced"/>
</dbReference>
<name>A0A0N5BJ66_STREA</name>
<dbReference type="GO" id="GO:0003677">
    <property type="term" value="F:DNA binding"/>
    <property type="evidence" value="ECO:0007669"/>
    <property type="project" value="UniProtKB-KW"/>
</dbReference>
<evidence type="ECO:0000256" key="3">
    <source>
        <dbReference type="ARBA" id="ARBA00023125"/>
    </source>
</evidence>
<evidence type="ECO:0000256" key="6">
    <source>
        <dbReference type="ARBA" id="ARBA00023242"/>
    </source>
</evidence>
<dbReference type="PROSITE" id="PS51042">
    <property type="entry name" value="CUT"/>
    <property type="match status" value="2"/>
</dbReference>
<dbReference type="Gene3D" id="1.10.260.40">
    <property type="entry name" value="lambda repressor-like DNA-binding domains"/>
    <property type="match status" value="3"/>
</dbReference>
<dbReference type="InterPro" id="IPR010982">
    <property type="entry name" value="Lambda_DNA-bd_dom_sf"/>
</dbReference>
<keyword evidence="4" id="KW-0371">Homeobox</keyword>
<keyword evidence="6" id="KW-0539">Nucleus</keyword>
<evidence type="ECO:0000313" key="8">
    <source>
        <dbReference type="Proteomes" id="UP000046392"/>
    </source>
</evidence>
<evidence type="ECO:0000256" key="4">
    <source>
        <dbReference type="ARBA" id="ARBA00023155"/>
    </source>
</evidence>
<evidence type="ECO:0000256" key="1">
    <source>
        <dbReference type="ARBA" id="ARBA00004123"/>
    </source>
</evidence>
<dbReference type="Pfam" id="PF02376">
    <property type="entry name" value="CUT"/>
    <property type="match status" value="1"/>
</dbReference>
<feature type="domain" description="CUT" evidence="7">
    <location>
        <begin position="382"/>
        <end position="469"/>
    </location>
</feature>
<dbReference type="STRING" id="174720.A0A0N5BJ66"/>
<accession>A0A0N5BJ66</accession>
<keyword evidence="5" id="KW-0804">Transcription</keyword>
<organism evidence="8 9">
    <name type="scientific">Strongyloides papillosus</name>
    <name type="common">Intestinal threadworm</name>
    <dbReference type="NCBI Taxonomy" id="174720"/>
    <lineage>
        <taxon>Eukaryota</taxon>
        <taxon>Metazoa</taxon>
        <taxon>Ecdysozoa</taxon>
        <taxon>Nematoda</taxon>
        <taxon>Chromadorea</taxon>
        <taxon>Rhabditida</taxon>
        <taxon>Tylenchina</taxon>
        <taxon>Panagrolaimomorpha</taxon>
        <taxon>Strongyloidoidea</taxon>
        <taxon>Strongyloididae</taxon>
        <taxon>Strongyloides</taxon>
    </lineage>
</organism>
<dbReference type="SUPFAM" id="SSF47413">
    <property type="entry name" value="lambda repressor-like DNA-binding domains"/>
    <property type="match status" value="2"/>
</dbReference>
<evidence type="ECO:0000256" key="5">
    <source>
        <dbReference type="ARBA" id="ARBA00023163"/>
    </source>
</evidence>
<dbReference type="InterPro" id="IPR003350">
    <property type="entry name" value="CUT_dom"/>
</dbReference>
<keyword evidence="3" id="KW-0238">DNA-binding</keyword>
<dbReference type="WBParaSite" id="SPAL_0000599100.1">
    <property type="protein sequence ID" value="SPAL_0000599100.1"/>
    <property type="gene ID" value="SPAL_0000599100"/>
</dbReference>
<dbReference type="GO" id="GO:0005634">
    <property type="term" value="C:nucleus"/>
    <property type="evidence" value="ECO:0007669"/>
    <property type="project" value="UniProtKB-SubCell"/>
</dbReference>
<evidence type="ECO:0000256" key="2">
    <source>
        <dbReference type="ARBA" id="ARBA00023015"/>
    </source>
</evidence>
<evidence type="ECO:0000313" key="9">
    <source>
        <dbReference type="WBParaSite" id="SPAL_0000599100.1"/>
    </source>
</evidence>
<comment type="subcellular location">
    <subcellularLocation>
        <location evidence="1">Nucleus</location>
    </subcellularLocation>
</comment>